<name>A0AAU8K2N9_9ACTN</name>
<accession>A0AAU8K2N9</accession>
<feature type="region of interest" description="Disordered" evidence="1">
    <location>
        <begin position="1"/>
        <end position="31"/>
    </location>
</feature>
<dbReference type="InterPro" id="IPR046214">
    <property type="entry name" value="DUF6247"/>
</dbReference>
<sequence length="136" mass="14494">MTTQSLAAVTLPPQTGAAPDRGHPGGDAPDHESLAAVRATITAYAPRRLPELERERDQAFAQALGSGSLRPVHRFLHRWQAVASTERELADITRAVREEFLHHPATGHRPTAARAAAALEFAAILLTAAAEPPGTD</sequence>
<dbReference type="RefSeq" id="WP_354642669.1">
    <property type="nucleotide sequence ID" value="NZ_CP159872.1"/>
</dbReference>
<dbReference type="Pfam" id="PF19760">
    <property type="entry name" value="DUF6247"/>
    <property type="match status" value="1"/>
</dbReference>
<feature type="compositionally biased region" description="Basic and acidic residues" evidence="1">
    <location>
        <begin position="20"/>
        <end position="31"/>
    </location>
</feature>
<organism evidence="2">
    <name type="scientific">Kitasatospora camelliae</name>
    <dbReference type="NCBI Taxonomy" id="3156397"/>
    <lineage>
        <taxon>Bacteria</taxon>
        <taxon>Bacillati</taxon>
        <taxon>Actinomycetota</taxon>
        <taxon>Actinomycetes</taxon>
        <taxon>Kitasatosporales</taxon>
        <taxon>Streptomycetaceae</taxon>
        <taxon>Kitasatospora</taxon>
    </lineage>
</organism>
<proteinExistence type="predicted"/>
<evidence type="ECO:0000256" key="1">
    <source>
        <dbReference type="SAM" id="MobiDB-lite"/>
    </source>
</evidence>
<protein>
    <submittedName>
        <fullName evidence="2">DUF6247 family protein</fullName>
    </submittedName>
</protein>
<reference evidence="2" key="1">
    <citation type="submission" date="2024-06" db="EMBL/GenBank/DDBJ databases">
        <title>The genome sequences of Kitasatospora sp. strain HUAS MG31.</title>
        <authorList>
            <person name="Mo P."/>
        </authorList>
    </citation>
    <scope>NUCLEOTIDE SEQUENCE</scope>
    <source>
        <strain evidence="2">HUAS MG31</strain>
    </source>
</reference>
<evidence type="ECO:0000313" key="2">
    <source>
        <dbReference type="EMBL" id="XCM81742.1"/>
    </source>
</evidence>
<dbReference type="KEGG" id="kcm:ABWK59_24005"/>
<gene>
    <name evidence="2" type="ORF">ABWK59_24005</name>
</gene>
<dbReference type="EMBL" id="CP159872">
    <property type="protein sequence ID" value="XCM81742.1"/>
    <property type="molecule type" value="Genomic_DNA"/>
</dbReference>
<dbReference type="AlphaFoldDB" id="A0AAU8K2N9"/>